<keyword evidence="2" id="KW-1185">Reference proteome</keyword>
<protein>
    <submittedName>
        <fullName evidence="1">Uncharacterized protein</fullName>
    </submittedName>
</protein>
<dbReference type="AlphaFoldDB" id="A0A1M5VLE9"/>
<organism evidence="1 2">
    <name type="scientific">Wenyingzhuangia marina</name>
    <dbReference type="NCBI Taxonomy" id="1195760"/>
    <lineage>
        <taxon>Bacteria</taxon>
        <taxon>Pseudomonadati</taxon>
        <taxon>Bacteroidota</taxon>
        <taxon>Flavobacteriia</taxon>
        <taxon>Flavobacteriales</taxon>
        <taxon>Flavobacteriaceae</taxon>
        <taxon>Wenyingzhuangia</taxon>
    </lineage>
</organism>
<evidence type="ECO:0000313" key="1">
    <source>
        <dbReference type="EMBL" id="SHH76061.1"/>
    </source>
</evidence>
<name>A0A1M5VLE9_9FLAO</name>
<dbReference type="EMBL" id="FQXQ01000003">
    <property type="protein sequence ID" value="SHH76061.1"/>
    <property type="molecule type" value="Genomic_DNA"/>
</dbReference>
<proteinExistence type="predicted"/>
<sequence length="103" mass="12432">MECFSKKSKITNCAQTQHTLITYLYQTKKHTIMANQLSLHEQRKKLNNIYNTIIKRKDLPESEFDHLMRLWISENEKLEEKEQVFEMKFLHQTNIQNYTNVAV</sequence>
<evidence type="ECO:0000313" key="2">
    <source>
        <dbReference type="Proteomes" id="UP000184109"/>
    </source>
</evidence>
<reference evidence="2" key="1">
    <citation type="submission" date="2016-11" db="EMBL/GenBank/DDBJ databases">
        <authorList>
            <person name="Varghese N."/>
            <person name="Submissions S."/>
        </authorList>
    </citation>
    <scope>NUCLEOTIDE SEQUENCE [LARGE SCALE GENOMIC DNA]</scope>
    <source>
        <strain evidence="2">DSM 100572</strain>
    </source>
</reference>
<accession>A0A1M5VLE9</accession>
<dbReference type="STRING" id="1195760.SAMN05444281_1895"/>
<dbReference type="Proteomes" id="UP000184109">
    <property type="component" value="Unassembled WGS sequence"/>
</dbReference>
<gene>
    <name evidence="1" type="ORF">SAMN05444281_1895</name>
</gene>